<feature type="coiled-coil region" evidence="1">
    <location>
        <begin position="372"/>
        <end position="399"/>
    </location>
</feature>
<evidence type="ECO:0000256" key="2">
    <source>
        <dbReference type="SAM" id="SignalP"/>
    </source>
</evidence>
<evidence type="ECO:0000313" key="4">
    <source>
        <dbReference type="EMBL" id="KXA16677.1"/>
    </source>
</evidence>
<organism evidence="4 5">
    <name type="scientific">Fusobacterium equinum</name>
    <dbReference type="NCBI Taxonomy" id="134605"/>
    <lineage>
        <taxon>Bacteria</taxon>
        <taxon>Fusobacteriati</taxon>
        <taxon>Fusobacteriota</taxon>
        <taxon>Fusobacteriia</taxon>
        <taxon>Fusobacteriales</taxon>
        <taxon>Fusobacteriaceae</taxon>
        <taxon>Fusobacterium</taxon>
    </lineage>
</organism>
<dbReference type="Pfam" id="PF03797">
    <property type="entry name" value="Autotransporter"/>
    <property type="match status" value="1"/>
</dbReference>
<dbReference type="RefSeq" id="WP_008801736.1">
    <property type="nucleotide sequence ID" value="NZ_KQ956513.1"/>
</dbReference>
<evidence type="ECO:0000256" key="1">
    <source>
        <dbReference type="SAM" id="Coils"/>
    </source>
</evidence>
<protein>
    <submittedName>
        <fullName evidence="4">Autotransporter beta-domain protein</fullName>
    </submittedName>
</protein>
<keyword evidence="5" id="KW-1185">Reference proteome</keyword>
<dbReference type="InterPro" id="IPR005546">
    <property type="entry name" value="Autotransporte_beta"/>
</dbReference>
<evidence type="ECO:0000313" key="5">
    <source>
        <dbReference type="Proteomes" id="UP000070617"/>
    </source>
</evidence>
<dbReference type="STRING" id="134605.HMPREF3206_00229"/>
<dbReference type="AlphaFoldDB" id="A0A133NK88"/>
<dbReference type="PROSITE" id="PS51208">
    <property type="entry name" value="AUTOTRANSPORTER"/>
    <property type="match status" value="1"/>
</dbReference>
<dbReference type="PATRIC" id="fig|134605.3.peg.231"/>
<keyword evidence="1" id="KW-0175">Coiled coil</keyword>
<dbReference type="EMBL" id="LRPX01000007">
    <property type="protein sequence ID" value="KXA16677.1"/>
    <property type="molecule type" value="Genomic_DNA"/>
</dbReference>
<name>A0A133NK88_9FUSO</name>
<feature type="chain" id="PRO_5007458007" evidence="2">
    <location>
        <begin position="20"/>
        <end position="1275"/>
    </location>
</feature>
<comment type="caution">
    <text evidence="4">The sequence shown here is derived from an EMBL/GenBank/DDBJ whole genome shotgun (WGS) entry which is preliminary data.</text>
</comment>
<evidence type="ECO:0000259" key="3">
    <source>
        <dbReference type="PROSITE" id="PS51208"/>
    </source>
</evidence>
<reference evidence="5" key="1">
    <citation type="submission" date="2016-01" db="EMBL/GenBank/DDBJ databases">
        <authorList>
            <person name="Mitreva M."/>
            <person name="Pepin K.H."/>
            <person name="Mihindukulasuriya K.A."/>
            <person name="Fulton R."/>
            <person name="Fronick C."/>
            <person name="O'Laughlin M."/>
            <person name="Miner T."/>
            <person name="Herter B."/>
            <person name="Rosa B.A."/>
            <person name="Cordes M."/>
            <person name="Tomlinson C."/>
            <person name="Wollam A."/>
            <person name="Palsikar V.B."/>
            <person name="Mardis E.R."/>
            <person name="Wilson R.K."/>
        </authorList>
    </citation>
    <scope>NUCLEOTIDE SEQUENCE [LARGE SCALE GENOMIC DNA]</scope>
    <source>
        <strain evidence="5">CMW8396</strain>
    </source>
</reference>
<keyword evidence="2" id="KW-0732">Signal</keyword>
<feature type="domain" description="Autotransporter" evidence="3">
    <location>
        <begin position="991"/>
        <end position="1275"/>
    </location>
</feature>
<dbReference type="SUPFAM" id="SSF103515">
    <property type="entry name" value="Autotransporter"/>
    <property type="match status" value="1"/>
</dbReference>
<feature type="coiled-coil region" evidence="1">
    <location>
        <begin position="826"/>
        <end position="881"/>
    </location>
</feature>
<dbReference type="InterPro" id="IPR036709">
    <property type="entry name" value="Autotransporte_beta_dom_sf"/>
</dbReference>
<feature type="signal peptide" evidence="2">
    <location>
        <begin position="1"/>
        <end position="19"/>
    </location>
</feature>
<gene>
    <name evidence="4" type="ORF">HMPREF3206_00229</name>
</gene>
<dbReference type="Gene3D" id="2.40.128.130">
    <property type="entry name" value="Autotransporter beta-domain"/>
    <property type="match status" value="1"/>
</dbReference>
<accession>A0A133NK88</accession>
<dbReference type="Proteomes" id="UP000070617">
    <property type="component" value="Unassembled WGS sequence"/>
</dbReference>
<sequence>MKNRLLILCLASLASISYANEGKAYEGPAHYRVIETQEHIVPLERGAYEDLLRVVDEQNRQKGISSNYLKKGRDGRHLGDIDLVPVAQFAGDENDYKVELVSKKSSKLSGYHSVHELLEGKDKKLKEDGTFEKLSYSREGNQKRFYFGNGNVVKDITITGTEKFDEKLRETKKQKNDRYIIEGVYKRPFKDRDQLGISVDDYKKNIEGQSREKALKYIKQKLEERLGTSSKYKFEIKNGELYAKDSSGKEWKVLLHIEPVSVPEIRYGSTKKEYKDDIFTNIYLYTPTSSSDDKKDSSGRVLYTKDNNIVVEDKFKYLDNVVEFDSKKETIKKEYEKDKKTMSNEEFKKKWVTPFEKGGEFEKALISFTKDLKLASDEKEQVDQRKNAARKSKEKIENDKNWPKDLYSFQLKYMNEKEKEETFKKYPKASELLKEWFEQNKIYDEADKKSDELSEKISSEIPKKHGFYDGWKPKKEENKWLKGVVANKDLTRKYLGKNVEFRGQGRIEGTVDLGEGNNELTIKEQFTGRYGTNIVLGPKAALKNIKYVNVAGAIGDSSHSSLSGRTSLTLDIDPSVANEKGHLTQHAFKNSDPNIVFRGLGSDITSDNRNDFYMELMASRIAKNSVVDMGRKLKYQTQDFHNPAKKIDMEIKMISDSIAHTIENKEEKEKENSLIEVKIKDKIKALNEQENAVYQSIHRSGRLDILQPTLTTTNKKTTFNVADDDREEKKKTKLIHMIKTASPEEVIEKVGQFHLSESSKKDAMERIRKIATSENMKKLKEKTEQFKELASSTEYQKLDFLRKSEEVENLNSGETWQALRQEIYDKATIERKIEEVKKVVNAIDQENIQKLAEKYPEIETLKKISSNLESLKETLASIKGKEIDIKSTTIIQSLFSTFNSLGTNMKKQALMTEDSLDNETAHTFESYETGRREYAELKNILFYSSREEEALSELKNVISQLQERNIYSKLNKVAKNEISTYTNIPFDIDHSLLDKKSVYTRGGFISSRTVQKNFKGNIYTGYGIYEQEYDKGLRLGAIFGGANTDHTETYSRTLRTVATESNIKGVSAYAGAYVNKTLYTPNLEWISGLGLQYGYYTVKRQVKNNYQELMSKGKPQIGAFNTYTGFVYTHSLQNDLILRGKGILSYSLVHQGKVKEKDGLNLDIEAKDYHYVDGELGVSLAKTLYDDSKKSTLSAGISGIFGLSGYDNKALKAKIHNSNSSYDIVGDKVKKDAVKIYLDYNMQLDLGFNYGLEGTYITNNKQSDVKIGLKAGYAF</sequence>
<proteinExistence type="predicted"/>